<dbReference type="Proteomes" id="UP000192247">
    <property type="component" value="Unassembled WGS sequence"/>
</dbReference>
<name>A0A1V9XQF7_9ACAR</name>
<keyword evidence="5" id="KW-0830">Ubiquinone</keyword>
<organism evidence="8 9">
    <name type="scientific">Tropilaelaps mercedesae</name>
    <dbReference type="NCBI Taxonomy" id="418985"/>
    <lineage>
        <taxon>Eukaryota</taxon>
        <taxon>Metazoa</taxon>
        <taxon>Ecdysozoa</taxon>
        <taxon>Arthropoda</taxon>
        <taxon>Chelicerata</taxon>
        <taxon>Arachnida</taxon>
        <taxon>Acari</taxon>
        <taxon>Parasitiformes</taxon>
        <taxon>Mesostigmata</taxon>
        <taxon>Gamasina</taxon>
        <taxon>Dermanyssoidea</taxon>
        <taxon>Laelapidae</taxon>
        <taxon>Tropilaelaps</taxon>
    </lineage>
</organism>
<evidence type="ECO:0000256" key="6">
    <source>
        <dbReference type="ARBA" id="ARBA00023136"/>
    </source>
</evidence>
<dbReference type="EMBL" id="MNPL01005921">
    <property type="protein sequence ID" value="OQR75725.1"/>
    <property type="molecule type" value="Genomic_DNA"/>
</dbReference>
<protein>
    <submittedName>
        <fullName evidence="8">Uncharacterized protein</fullName>
    </submittedName>
</protein>
<dbReference type="PROSITE" id="PS00667">
    <property type="entry name" value="COMPLEX1_ND1_1"/>
    <property type="match status" value="1"/>
</dbReference>
<keyword evidence="6 7" id="KW-0472">Membrane</keyword>
<keyword evidence="4 7" id="KW-1133">Transmembrane helix</keyword>
<evidence type="ECO:0000256" key="2">
    <source>
        <dbReference type="ARBA" id="ARBA00004225"/>
    </source>
</evidence>
<feature type="transmembrane region" description="Helical" evidence="7">
    <location>
        <begin position="21"/>
        <end position="42"/>
    </location>
</feature>
<comment type="caution">
    <text evidence="8">The sequence shown here is derived from an EMBL/GenBank/DDBJ whole genome shotgun (WGS) entry which is preliminary data.</text>
</comment>
<gene>
    <name evidence="8" type="ORF">BIW11_08238</name>
</gene>
<evidence type="ECO:0000313" key="9">
    <source>
        <dbReference type="Proteomes" id="UP000192247"/>
    </source>
</evidence>
<sequence>MGLLQLFADALKLITKEFINFYFINKISFYLIPVISLILIMIL</sequence>
<dbReference type="GO" id="GO:0031966">
    <property type="term" value="C:mitochondrial membrane"/>
    <property type="evidence" value="ECO:0007669"/>
    <property type="project" value="UniProtKB-SubCell"/>
</dbReference>
<comment type="subcellular location">
    <subcellularLocation>
        <location evidence="2">Mitochondrion membrane</location>
        <topology evidence="2">Multi-pass membrane protein</topology>
    </subcellularLocation>
</comment>
<dbReference type="AlphaFoldDB" id="A0A1V9XQF7"/>
<dbReference type="OrthoDB" id="6515089at2759"/>
<proteinExistence type="predicted"/>
<keyword evidence="9" id="KW-1185">Reference proteome</keyword>
<evidence type="ECO:0000313" key="8">
    <source>
        <dbReference type="EMBL" id="OQR75725.1"/>
    </source>
</evidence>
<keyword evidence="3 7" id="KW-0812">Transmembrane</keyword>
<evidence type="ECO:0000256" key="4">
    <source>
        <dbReference type="ARBA" id="ARBA00022989"/>
    </source>
</evidence>
<accession>A0A1V9XQF7</accession>
<dbReference type="InParanoid" id="A0A1V9XQF7"/>
<evidence type="ECO:0000256" key="7">
    <source>
        <dbReference type="SAM" id="Phobius"/>
    </source>
</evidence>
<evidence type="ECO:0000256" key="1">
    <source>
        <dbReference type="ARBA" id="ARBA00003257"/>
    </source>
</evidence>
<dbReference type="Pfam" id="PF00146">
    <property type="entry name" value="NADHdh"/>
    <property type="match status" value="1"/>
</dbReference>
<evidence type="ECO:0000256" key="3">
    <source>
        <dbReference type="ARBA" id="ARBA00022692"/>
    </source>
</evidence>
<dbReference type="InterPro" id="IPR001694">
    <property type="entry name" value="NADH_UbQ_OxRdtase_su1/FPO"/>
</dbReference>
<dbReference type="InterPro" id="IPR018086">
    <property type="entry name" value="NADH_UbQ_OxRdtase_su1_CS"/>
</dbReference>
<evidence type="ECO:0000256" key="5">
    <source>
        <dbReference type="ARBA" id="ARBA00023075"/>
    </source>
</evidence>
<reference evidence="8 9" key="1">
    <citation type="journal article" date="2017" name="Gigascience">
        <title>Draft genome of the honey bee ectoparasitic mite, Tropilaelaps mercedesae, is shaped by the parasitic life history.</title>
        <authorList>
            <person name="Dong X."/>
            <person name="Armstrong S.D."/>
            <person name="Xia D."/>
            <person name="Makepeace B.L."/>
            <person name="Darby A.C."/>
            <person name="Kadowaki T."/>
        </authorList>
    </citation>
    <scope>NUCLEOTIDE SEQUENCE [LARGE SCALE GENOMIC DNA]</scope>
    <source>
        <strain evidence="8">Wuxi-XJTLU</strain>
    </source>
</reference>
<comment type="function">
    <text evidence="1">Core subunit of the mitochondrial membrane respiratory chain NADH dehydrogenase (Complex I) that is believed to belong to the minimal assembly required for catalysis. Complex I functions in the transfer of electrons from NADH to the respiratory chain. The immediate electron acceptor for the enzyme is believed to be ubiquinone.</text>
</comment>